<proteinExistence type="predicted"/>
<accession>A0AAV2BZE3</accession>
<evidence type="ECO:0000313" key="2">
    <source>
        <dbReference type="Proteomes" id="UP001497382"/>
    </source>
</evidence>
<dbReference type="Proteomes" id="UP001497382">
    <property type="component" value="Unassembled WGS sequence"/>
</dbReference>
<comment type="caution">
    <text evidence="1">The sequence shown here is derived from an EMBL/GenBank/DDBJ whole genome shotgun (WGS) entry which is preliminary data.</text>
</comment>
<dbReference type="EMBL" id="CAXIEN010000638">
    <property type="protein sequence ID" value="CAL1301224.1"/>
    <property type="molecule type" value="Genomic_DNA"/>
</dbReference>
<keyword evidence="2" id="KW-1185">Reference proteome</keyword>
<name>A0AAV2BZE3_9ARAC</name>
<reference evidence="1 2" key="1">
    <citation type="submission" date="2024-04" db="EMBL/GenBank/DDBJ databases">
        <authorList>
            <person name="Rising A."/>
            <person name="Reimegard J."/>
            <person name="Sonavane S."/>
            <person name="Akerstrom W."/>
            <person name="Nylinder S."/>
            <person name="Hedman E."/>
            <person name="Kallberg Y."/>
        </authorList>
    </citation>
    <scope>NUCLEOTIDE SEQUENCE [LARGE SCALE GENOMIC DNA]</scope>
</reference>
<dbReference type="AlphaFoldDB" id="A0AAV2BZE3"/>
<sequence length="68" mass="7846">VLLLPTYRINIPFYFQWEISSFCFIYKACVQHNITFLAHQSSILLASSGSSFFLHSLENKECCPNVDL</sequence>
<organism evidence="1 2">
    <name type="scientific">Larinioides sclopetarius</name>
    <dbReference type="NCBI Taxonomy" id="280406"/>
    <lineage>
        <taxon>Eukaryota</taxon>
        <taxon>Metazoa</taxon>
        <taxon>Ecdysozoa</taxon>
        <taxon>Arthropoda</taxon>
        <taxon>Chelicerata</taxon>
        <taxon>Arachnida</taxon>
        <taxon>Araneae</taxon>
        <taxon>Araneomorphae</taxon>
        <taxon>Entelegynae</taxon>
        <taxon>Araneoidea</taxon>
        <taxon>Araneidae</taxon>
        <taxon>Larinioides</taxon>
    </lineage>
</organism>
<feature type="non-terminal residue" evidence="1">
    <location>
        <position position="1"/>
    </location>
</feature>
<gene>
    <name evidence="1" type="ORF">LARSCL_LOCUS22392</name>
</gene>
<protein>
    <submittedName>
        <fullName evidence="1">Uncharacterized protein</fullName>
    </submittedName>
</protein>
<evidence type="ECO:0000313" key="1">
    <source>
        <dbReference type="EMBL" id="CAL1301224.1"/>
    </source>
</evidence>